<feature type="binding site" description="covalent" evidence="8">
    <location>
        <position position="55"/>
    </location>
    <ligand>
        <name>heme c</name>
        <dbReference type="ChEBI" id="CHEBI:61717"/>
    </ligand>
</feature>
<evidence type="ECO:0000256" key="2">
    <source>
        <dbReference type="ARBA" id="ARBA00022617"/>
    </source>
</evidence>
<evidence type="ECO:0000256" key="9">
    <source>
        <dbReference type="SAM" id="Phobius"/>
    </source>
</evidence>
<dbReference type="AlphaFoldDB" id="A0A5J6LB41"/>
<evidence type="ECO:0000256" key="3">
    <source>
        <dbReference type="ARBA" id="ARBA00022692"/>
    </source>
</evidence>
<dbReference type="RefSeq" id="WP_151053801.1">
    <property type="nucleotide sequence ID" value="NZ_CP044222.1"/>
</dbReference>
<dbReference type="Gene3D" id="1.10.760.10">
    <property type="entry name" value="Cytochrome c-like domain"/>
    <property type="match status" value="1"/>
</dbReference>
<dbReference type="PANTHER" id="PTHR10266">
    <property type="entry name" value="CYTOCHROME C1"/>
    <property type="match status" value="1"/>
</dbReference>
<name>A0A5J6LB41_9GAMM</name>
<keyword evidence="10" id="KW-0732">Signal</keyword>
<keyword evidence="6 8" id="KW-0408">Iron</keyword>
<evidence type="ECO:0000256" key="8">
    <source>
        <dbReference type="PIRSR" id="PIRSR602326-1"/>
    </source>
</evidence>
<dbReference type="SUPFAM" id="SSF46626">
    <property type="entry name" value="Cytochrome c"/>
    <property type="match status" value="1"/>
</dbReference>
<dbReference type="InterPro" id="IPR002326">
    <property type="entry name" value="Cyt_c1"/>
</dbReference>
<evidence type="ECO:0000256" key="7">
    <source>
        <dbReference type="ARBA" id="ARBA00023136"/>
    </source>
</evidence>
<evidence type="ECO:0000256" key="10">
    <source>
        <dbReference type="SAM" id="SignalP"/>
    </source>
</evidence>
<dbReference type="GO" id="GO:0016020">
    <property type="term" value="C:membrane"/>
    <property type="evidence" value="ECO:0007669"/>
    <property type="project" value="UniProtKB-SubCell"/>
</dbReference>
<dbReference type="Pfam" id="PF02167">
    <property type="entry name" value="Cytochrom_C1"/>
    <property type="match status" value="2"/>
</dbReference>
<gene>
    <name evidence="11" type="ORF">F5I99_04215</name>
</gene>
<evidence type="ECO:0000256" key="1">
    <source>
        <dbReference type="ARBA" id="ARBA00004370"/>
    </source>
</evidence>
<accession>A0A5J6LB41</accession>
<keyword evidence="5 9" id="KW-1133">Transmembrane helix</keyword>
<keyword evidence="12" id="KW-1185">Reference proteome</keyword>
<dbReference type="GO" id="GO:0020037">
    <property type="term" value="F:heme binding"/>
    <property type="evidence" value="ECO:0007669"/>
    <property type="project" value="InterPro"/>
</dbReference>
<sequence>MKKYLFALLMVCLPAVALAAGGATYPMDAFKADLKDQESLQRGMGLFVNRCMGCHSMEFQRFTRTGADIGIPDDLMEEYLILGDHGVNDQMTISMDKVDAATWFGIAPPDLSLTARLRGGEWIYNYLRTFYRDDAAPFGVNNPVFPDVGMPNVLEDLRGVVVNHCTHEELLAHGGFTGTLDPLTGNRSGQCLQVQPGTGSMTTAEFDQAIYDLTNFMTYVGEPSKLQAHRIGTYVLIFLVIFTFVAYLLKREYWRDIH</sequence>
<evidence type="ECO:0000256" key="6">
    <source>
        <dbReference type="ARBA" id="ARBA00023004"/>
    </source>
</evidence>
<organism evidence="11 12">
    <name type="scientific">Nitrincola iocasae</name>
    <dbReference type="NCBI Taxonomy" id="2614693"/>
    <lineage>
        <taxon>Bacteria</taxon>
        <taxon>Pseudomonadati</taxon>
        <taxon>Pseudomonadota</taxon>
        <taxon>Gammaproteobacteria</taxon>
        <taxon>Oceanospirillales</taxon>
        <taxon>Oceanospirillaceae</taxon>
        <taxon>Nitrincola</taxon>
    </lineage>
</organism>
<comment type="cofactor">
    <cofactor evidence="8">
        <name>heme c</name>
        <dbReference type="ChEBI" id="CHEBI:61717"/>
    </cofactor>
    <text evidence="8">Binds 1 heme c group covalently per subunit.</text>
</comment>
<keyword evidence="3 9" id="KW-0812">Transmembrane</keyword>
<evidence type="ECO:0000313" key="11">
    <source>
        <dbReference type="EMBL" id="QEW05757.1"/>
    </source>
</evidence>
<feature type="binding site" description="covalent" evidence="8">
    <location>
        <position position="51"/>
    </location>
    <ligand>
        <name>heme c</name>
        <dbReference type="ChEBI" id="CHEBI:61717"/>
    </ligand>
</feature>
<dbReference type="GO" id="GO:0046872">
    <property type="term" value="F:metal ion binding"/>
    <property type="evidence" value="ECO:0007669"/>
    <property type="project" value="UniProtKB-KW"/>
</dbReference>
<protein>
    <submittedName>
        <fullName evidence="11">Cytochrome c1</fullName>
    </submittedName>
</protein>
<proteinExistence type="predicted"/>
<dbReference type="EMBL" id="CP044222">
    <property type="protein sequence ID" value="QEW05757.1"/>
    <property type="molecule type" value="Genomic_DNA"/>
</dbReference>
<evidence type="ECO:0000256" key="4">
    <source>
        <dbReference type="ARBA" id="ARBA00022723"/>
    </source>
</evidence>
<feature type="signal peptide" evidence="10">
    <location>
        <begin position="1"/>
        <end position="19"/>
    </location>
</feature>
<feature type="binding site" description="covalent" evidence="8">
    <location>
        <position position="54"/>
    </location>
    <ligand>
        <name>heme c</name>
        <dbReference type="ChEBI" id="CHEBI:61717"/>
    </ligand>
</feature>
<reference evidence="11 12" key="1">
    <citation type="submission" date="2019-09" db="EMBL/GenBank/DDBJ databases">
        <title>Nitrincola iocasae sp. nov., a bacterium isolated from the sediment collected at a cold seep field in South China Sea.</title>
        <authorList>
            <person name="Zhang H."/>
            <person name="Wang H."/>
            <person name="Li C."/>
        </authorList>
    </citation>
    <scope>NUCLEOTIDE SEQUENCE [LARGE SCALE GENOMIC DNA]</scope>
    <source>
        <strain evidence="11 12">KXZD1103</strain>
    </source>
</reference>
<dbReference type="GO" id="GO:0009055">
    <property type="term" value="F:electron transfer activity"/>
    <property type="evidence" value="ECO:0007669"/>
    <property type="project" value="InterPro"/>
</dbReference>
<dbReference type="InterPro" id="IPR036909">
    <property type="entry name" value="Cyt_c-like_dom_sf"/>
</dbReference>
<feature type="transmembrane region" description="Helical" evidence="9">
    <location>
        <begin position="231"/>
        <end position="249"/>
    </location>
</feature>
<dbReference type="PANTHER" id="PTHR10266:SF3">
    <property type="entry name" value="CYTOCHROME C1, HEME PROTEIN, MITOCHONDRIAL"/>
    <property type="match status" value="1"/>
</dbReference>
<keyword evidence="7 9" id="KW-0472">Membrane</keyword>
<dbReference type="KEGG" id="nik:F5I99_04215"/>
<keyword evidence="4 8" id="KW-0479">Metal-binding</keyword>
<comment type="subcellular location">
    <subcellularLocation>
        <location evidence="1">Membrane</location>
    </subcellularLocation>
</comment>
<keyword evidence="2 8" id="KW-0349">Heme</keyword>
<feature type="chain" id="PRO_5023871944" evidence="10">
    <location>
        <begin position="20"/>
        <end position="258"/>
    </location>
</feature>
<dbReference type="Proteomes" id="UP000325606">
    <property type="component" value="Chromosome"/>
</dbReference>
<evidence type="ECO:0000256" key="5">
    <source>
        <dbReference type="ARBA" id="ARBA00022989"/>
    </source>
</evidence>
<evidence type="ECO:0000313" key="12">
    <source>
        <dbReference type="Proteomes" id="UP000325606"/>
    </source>
</evidence>